<feature type="region of interest" description="Disordered" evidence="1">
    <location>
        <begin position="492"/>
        <end position="552"/>
    </location>
</feature>
<name>A0A161YMX5_COLIC</name>
<feature type="compositionally biased region" description="Polar residues" evidence="1">
    <location>
        <begin position="515"/>
        <end position="549"/>
    </location>
</feature>
<feature type="compositionally biased region" description="Low complexity" evidence="1">
    <location>
        <begin position="391"/>
        <end position="401"/>
    </location>
</feature>
<comment type="caution">
    <text evidence="2">The sequence shown here is derived from an EMBL/GenBank/DDBJ whole genome shotgun (WGS) entry which is preliminary data.</text>
</comment>
<dbReference type="AlphaFoldDB" id="A0A161YMX5"/>
<accession>A0A161YMX5</accession>
<feature type="region of interest" description="Disordered" evidence="1">
    <location>
        <begin position="138"/>
        <end position="177"/>
    </location>
</feature>
<evidence type="ECO:0000256" key="1">
    <source>
        <dbReference type="SAM" id="MobiDB-lite"/>
    </source>
</evidence>
<organism evidence="2 3">
    <name type="scientific">Colletotrichum incanum</name>
    <name type="common">Soybean anthracnose fungus</name>
    <dbReference type="NCBI Taxonomy" id="1573173"/>
    <lineage>
        <taxon>Eukaryota</taxon>
        <taxon>Fungi</taxon>
        <taxon>Dikarya</taxon>
        <taxon>Ascomycota</taxon>
        <taxon>Pezizomycotina</taxon>
        <taxon>Sordariomycetes</taxon>
        <taxon>Hypocreomycetidae</taxon>
        <taxon>Glomerellales</taxon>
        <taxon>Glomerellaceae</taxon>
        <taxon>Colletotrichum</taxon>
        <taxon>Colletotrichum spaethianum species complex</taxon>
    </lineage>
</organism>
<dbReference type="Proteomes" id="UP000076584">
    <property type="component" value="Unassembled WGS sequence"/>
</dbReference>
<proteinExistence type="predicted"/>
<dbReference type="EMBL" id="LFIW01002325">
    <property type="protein sequence ID" value="KZL74547.1"/>
    <property type="molecule type" value="Genomic_DNA"/>
</dbReference>
<gene>
    <name evidence="2" type="ORF">CI238_11391</name>
</gene>
<evidence type="ECO:0000313" key="3">
    <source>
        <dbReference type="Proteomes" id="UP000076584"/>
    </source>
</evidence>
<sequence length="572" mass="64597">MCNVLKRISECQRCFKTVKFEHLDQPCIQVVNTPSSEIGACGTLTSQEVLGPRDRVCNDCRRPAPQEAENRKDANSGGESYSLCYYLDPSMPSVDMTAHNTVAQLGSIPLDNQEADQEEKHILPSMADRLVYERSYTDASHRVGRKQEKYNCPSERSSEGSEDIPNSNTTPAALSRSKAQPPLLLTVLASGSPRIHTQTPQTVTALRIESPWDTKLKPTQADGDPWWYPEIWGPAKDLPEELASLLRHLPPADVFHSHRIYIFNDDLNKSIEKSATVLLLTPQGKQARIVSAALYEEGVRLVTCRHLARMRYEELSREERERMARGEQCCIFYPCRVACCPLLHKDGQHQPMAPEGETLLSAMERGYNWRKSWGTRIPRPMSSFSRRRYGGSRSPPRQRSPVASDGRREPMLLDLMMEEDVSSEFGEESGQTNWAGAVVAIHPAVRQSTKSDEKGPFEASSKFLLETDFEDQGEITERFAYRERVGRIRPAYYHPVKRRDSSPVPNRQRTRREQTASFTAEQSQVDCPSAVDSPSSQNGSQRHNSTHNGIQVPLEDFDNLSIFGNERFIDDA</sequence>
<feature type="compositionally biased region" description="Basic and acidic residues" evidence="1">
    <location>
        <begin position="138"/>
        <end position="149"/>
    </location>
</feature>
<feature type="region of interest" description="Disordered" evidence="1">
    <location>
        <begin position="381"/>
        <end position="409"/>
    </location>
</feature>
<evidence type="ECO:0000313" key="2">
    <source>
        <dbReference type="EMBL" id="KZL74547.1"/>
    </source>
</evidence>
<keyword evidence="3" id="KW-1185">Reference proteome</keyword>
<protein>
    <submittedName>
        <fullName evidence="2">Uncharacterized protein</fullName>
    </submittedName>
</protein>
<reference evidence="2 3" key="1">
    <citation type="submission" date="2015-06" db="EMBL/GenBank/DDBJ databases">
        <title>Survival trade-offs in plant roots during colonization by closely related pathogenic and mutualistic fungi.</title>
        <authorList>
            <person name="Hacquard S."/>
            <person name="Kracher B."/>
            <person name="Hiruma K."/>
            <person name="Weinman A."/>
            <person name="Muench P."/>
            <person name="Garrido Oter R."/>
            <person name="Ver Loren van Themaat E."/>
            <person name="Dallerey J.-F."/>
            <person name="Damm U."/>
            <person name="Henrissat B."/>
            <person name="Lespinet O."/>
            <person name="Thon M."/>
            <person name="Kemen E."/>
            <person name="McHardy A.C."/>
            <person name="Schulze-Lefert P."/>
            <person name="O'Connell R.J."/>
        </authorList>
    </citation>
    <scope>NUCLEOTIDE SEQUENCE [LARGE SCALE GENOMIC DNA]</scope>
    <source>
        <strain evidence="2 3">MAFF 238704</strain>
    </source>
</reference>